<dbReference type="PROSITE" id="PS50887">
    <property type="entry name" value="GGDEF"/>
    <property type="match status" value="1"/>
</dbReference>
<dbReference type="InterPro" id="IPR000160">
    <property type="entry name" value="GGDEF_dom"/>
</dbReference>
<evidence type="ECO:0000313" key="5">
    <source>
        <dbReference type="EMBL" id="QNO15967.1"/>
    </source>
</evidence>
<dbReference type="InterPro" id="IPR000700">
    <property type="entry name" value="PAS-assoc_C"/>
</dbReference>
<dbReference type="SMART" id="SM00267">
    <property type="entry name" value="GGDEF"/>
    <property type="match status" value="1"/>
</dbReference>
<evidence type="ECO:0000313" key="6">
    <source>
        <dbReference type="Proteomes" id="UP000516160"/>
    </source>
</evidence>
<dbReference type="Proteomes" id="UP000516160">
    <property type="component" value="Chromosome"/>
</dbReference>
<dbReference type="Gene3D" id="3.30.450.20">
    <property type="entry name" value="PAS domain"/>
    <property type="match status" value="1"/>
</dbReference>
<dbReference type="PANTHER" id="PTHR44757">
    <property type="entry name" value="DIGUANYLATE CYCLASE DGCP"/>
    <property type="match status" value="1"/>
</dbReference>
<keyword evidence="6" id="KW-1185">Reference proteome</keyword>
<dbReference type="Gene3D" id="3.20.20.450">
    <property type="entry name" value="EAL domain"/>
    <property type="match status" value="1"/>
</dbReference>
<proteinExistence type="predicted"/>
<dbReference type="InterPro" id="IPR043128">
    <property type="entry name" value="Rev_trsase/Diguanyl_cyclase"/>
</dbReference>
<reference evidence="5 6" key="1">
    <citation type="submission" date="2020-07" db="EMBL/GenBank/DDBJ databases">
        <title>Alkalicella. sp. LB2 genome.</title>
        <authorList>
            <person name="Postec A."/>
            <person name="Quemeneur M."/>
        </authorList>
    </citation>
    <scope>NUCLEOTIDE SEQUENCE [LARGE SCALE GENOMIC DNA]</scope>
    <source>
        <strain evidence="5 6">LB2</strain>
    </source>
</reference>
<dbReference type="InterPro" id="IPR013655">
    <property type="entry name" value="PAS_fold_3"/>
</dbReference>
<feature type="domain" description="GGDEF" evidence="4">
    <location>
        <begin position="283"/>
        <end position="415"/>
    </location>
</feature>
<dbReference type="EMBL" id="CP058559">
    <property type="protein sequence ID" value="QNO15967.1"/>
    <property type="molecule type" value="Genomic_DNA"/>
</dbReference>
<dbReference type="Pfam" id="PF00990">
    <property type="entry name" value="GGDEF"/>
    <property type="match status" value="1"/>
</dbReference>
<dbReference type="PROSITE" id="PS50883">
    <property type="entry name" value="EAL"/>
    <property type="match status" value="1"/>
</dbReference>
<dbReference type="SUPFAM" id="SSF55785">
    <property type="entry name" value="PYP-like sensor domain (PAS domain)"/>
    <property type="match status" value="1"/>
</dbReference>
<keyword evidence="1" id="KW-1133">Transmembrane helix</keyword>
<organism evidence="5 6">
    <name type="scientific">Alkalicella caledoniensis</name>
    <dbReference type="NCBI Taxonomy" id="2731377"/>
    <lineage>
        <taxon>Bacteria</taxon>
        <taxon>Bacillati</taxon>
        <taxon>Bacillota</taxon>
        <taxon>Clostridia</taxon>
        <taxon>Eubacteriales</taxon>
        <taxon>Proteinivoracaceae</taxon>
        <taxon>Alkalicella</taxon>
    </lineage>
</organism>
<dbReference type="CDD" id="cd01948">
    <property type="entry name" value="EAL"/>
    <property type="match status" value="1"/>
</dbReference>
<dbReference type="RefSeq" id="WP_213166366.1">
    <property type="nucleotide sequence ID" value="NZ_CP058559.1"/>
</dbReference>
<evidence type="ECO:0000256" key="1">
    <source>
        <dbReference type="SAM" id="Phobius"/>
    </source>
</evidence>
<dbReference type="InterPro" id="IPR000014">
    <property type="entry name" value="PAS"/>
</dbReference>
<dbReference type="NCBIfam" id="TIGR00229">
    <property type="entry name" value="sensory_box"/>
    <property type="match status" value="1"/>
</dbReference>
<protein>
    <submittedName>
        <fullName evidence="5">EAL domain-containing protein</fullName>
    </submittedName>
</protein>
<dbReference type="Pfam" id="PF00563">
    <property type="entry name" value="EAL"/>
    <property type="match status" value="1"/>
</dbReference>
<dbReference type="InterPro" id="IPR001633">
    <property type="entry name" value="EAL_dom"/>
</dbReference>
<dbReference type="Gene3D" id="3.30.70.270">
    <property type="match status" value="1"/>
</dbReference>
<dbReference type="CDD" id="cd01949">
    <property type="entry name" value="GGDEF"/>
    <property type="match status" value="1"/>
</dbReference>
<feature type="domain" description="PAC" evidence="2">
    <location>
        <begin position="201"/>
        <end position="253"/>
    </location>
</feature>
<evidence type="ECO:0000259" key="4">
    <source>
        <dbReference type="PROSITE" id="PS50887"/>
    </source>
</evidence>
<evidence type="ECO:0000259" key="3">
    <source>
        <dbReference type="PROSITE" id="PS50883"/>
    </source>
</evidence>
<keyword evidence="1" id="KW-0812">Transmembrane</keyword>
<dbReference type="InterPro" id="IPR029787">
    <property type="entry name" value="Nucleotide_cyclase"/>
</dbReference>
<sequence>MGLLNFLNNKLKSTHGEEGETKKIVLKIVAAYGVIGIFWIIVSDRLLYTFIGEPKTLQNIQEYKGIFYVLITMFFIYRLVYTPINLLTKSNKRIKETNFKLMDTYSELAATEEELIAQLDETKAINKRYQLLIEGSKDGIWEWDLLNDKFNFSIVTKPPFNYAVGEIQGGFEQWSKLIHPDDKEKANVIFNKYLGEKSGTYRSTYRLRCKDGSYRWILSQGQAEWDVGGKAIRVAGSHTDLTETIDLKESLHKLYYYDNVTDLPNRQMIKMKIEDKIAEFPKEKFALVCFDIDNFKHINDTLGHFAGDELLRYVAKVLKVKLDSVHRIARLGGDEFLILLEYSEISRILAVTEELVTELRKPWHFQDKEFHISLSAGIVTYPDHGSNFDALLKNADSAMYAVKENGKDNFGLYTDEEQQRRSEYMEIVNDLHHAIDKKQFELFYQPILNLESRKVIAVEALIRWFHPEKGFIPPDKFIPIAEQTGQIHEINSWVLRTACTQKKKWEQMGFEPITFSINFSCKSFTQVDPVKNTQMIINESGVKYDEIQLEITETSLIENFDLAIDTIRELSERGIKFALDDFGTGYSSFTYLKKLPIDCLKIDRDFLLTIEMDKTNEIIVNKVIELAHVLGMKVIAEGIETVEQLEVLKKYGCDRGQGYYFSKPLPSSHIEEFLVKQ</sequence>
<keyword evidence="1" id="KW-0472">Membrane</keyword>
<dbReference type="InterPro" id="IPR035919">
    <property type="entry name" value="EAL_sf"/>
</dbReference>
<dbReference type="SMART" id="SM00086">
    <property type="entry name" value="PAC"/>
    <property type="match status" value="1"/>
</dbReference>
<dbReference type="KEGG" id="acae:HYG86_14925"/>
<dbReference type="SUPFAM" id="SSF141868">
    <property type="entry name" value="EAL domain-like"/>
    <property type="match status" value="1"/>
</dbReference>
<name>A0A7G9WBA5_ALKCA</name>
<dbReference type="InterPro" id="IPR052155">
    <property type="entry name" value="Biofilm_reg_signaling"/>
</dbReference>
<dbReference type="InterPro" id="IPR001610">
    <property type="entry name" value="PAC"/>
</dbReference>
<dbReference type="NCBIfam" id="TIGR00254">
    <property type="entry name" value="GGDEF"/>
    <property type="match status" value="1"/>
</dbReference>
<feature type="transmembrane region" description="Helical" evidence="1">
    <location>
        <begin position="63"/>
        <end position="81"/>
    </location>
</feature>
<dbReference type="CDD" id="cd00130">
    <property type="entry name" value="PAS"/>
    <property type="match status" value="1"/>
</dbReference>
<dbReference type="InterPro" id="IPR035965">
    <property type="entry name" value="PAS-like_dom_sf"/>
</dbReference>
<dbReference type="SUPFAM" id="SSF55073">
    <property type="entry name" value="Nucleotide cyclase"/>
    <property type="match status" value="1"/>
</dbReference>
<dbReference type="Pfam" id="PF08447">
    <property type="entry name" value="PAS_3"/>
    <property type="match status" value="1"/>
</dbReference>
<dbReference type="AlphaFoldDB" id="A0A7G9WBA5"/>
<evidence type="ECO:0000259" key="2">
    <source>
        <dbReference type="PROSITE" id="PS50113"/>
    </source>
</evidence>
<feature type="transmembrane region" description="Helical" evidence="1">
    <location>
        <begin position="24"/>
        <end position="42"/>
    </location>
</feature>
<dbReference type="PROSITE" id="PS50113">
    <property type="entry name" value="PAC"/>
    <property type="match status" value="1"/>
</dbReference>
<dbReference type="PANTHER" id="PTHR44757:SF2">
    <property type="entry name" value="BIOFILM ARCHITECTURE MAINTENANCE PROTEIN MBAA"/>
    <property type="match status" value="1"/>
</dbReference>
<feature type="domain" description="EAL" evidence="3">
    <location>
        <begin position="424"/>
        <end position="677"/>
    </location>
</feature>
<gene>
    <name evidence="5" type="ORF">HYG86_14925</name>
</gene>
<accession>A0A7G9WBA5</accession>
<dbReference type="SMART" id="SM00052">
    <property type="entry name" value="EAL"/>
    <property type="match status" value="1"/>
</dbReference>